<dbReference type="InterPro" id="IPR034660">
    <property type="entry name" value="DinB/YfiT-like"/>
</dbReference>
<dbReference type="Gene3D" id="1.20.120.450">
    <property type="entry name" value="dinb family like domain"/>
    <property type="match status" value="1"/>
</dbReference>
<name>A0ABU3LSL6_9ACTN</name>
<evidence type="ECO:0000313" key="3">
    <source>
        <dbReference type="Proteomes" id="UP001257948"/>
    </source>
</evidence>
<dbReference type="SUPFAM" id="SSF109854">
    <property type="entry name" value="DinB/YfiT-like putative metalloenzymes"/>
    <property type="match status" value="1"/>
</dbReference>
<evidence type="ECO:0000259" key="1">
    <source>
        <dbReference type="Pfam" id="PF11716"/>
    </source>
</evidence>
<dbReference type="Proteomes" id="UP001257948">
    <property type="component" value="Unassembled WGS sequence"/>
</dbReference>
<accession>A0ABU3LSL6</accession>
<proteinExistence type="predicted"/>
<organism evidence="2 3">
    <name type="scientific">Streptomyces justiciae</name>
    <dbReference type="NCBI Taxonomy" id="2780140"/>
    <lineage>
        <taxon>Bacteria</taxon>
        <taxon>Bacillati</taxon>
        <taxon>Actinomycetota</taxon>
        <taxon>Actinomycetes</taxon>
        <taxon>Kitasatosporales</taxon>
        <taxon>Streptomycetaceae</taxon>
        <taxon>Streptomyces</taxon>
    </lineage>
</organism>
<feature type="domain" description="Mycothiol-dependent maleylpyruvate isomerase metal-binding" evidence="1">
    <location>
        <begin position="17"/>
        <end position="162"/>
    </location>
</feature>
<dbReference type="GO" id="GO:0016853">
    <property type="term" value="F:isomerase activity"/>
    <property type="evidence" value="ECO:0007669"/>
    <property type="project" value="UniProtKB-KW"/>
</dbReference>
<gene>
    <name evidence="2" type="ORF">RQC66_15570</name>
</gene>
<dbReference type="Pfam" id="PF11716">
    <property type="entry name" value="MDMPI_N"/>
    <property type="match status" value="1"/>
</dbReference>
<dbReference type="EMBL" id="JAVTLL010000009">
    <property type="protein sequence ID" value="MDT7842158.1"/>
    <property type="molecule type" value="Genomic_DNA"/>
</dbReference>
<protein>
    <submittedName>
        <fullName evidence="2">Maleylpyruvate isomerase N-terminal domain-containing protein</fullName>
    </submittedName>
</protein>
<sequence length="230" mass="24656">MTMTDVPVDPTPPSEVLRAAYSAFADVVRPLADEESWRPTGCTGWAVRDLILHCVADCQRALVSLHTPAAGPADRDAVTYWRDWRPDPVGAANGRRWSRVGASMFLDFRQLRELYLETAAATVHAAEAAAQDRLVATQGHVLTAGDLMTTLAVEATIHHLDLVVDLPGVPGPAPVGLAAVRATLDGLLGRPVPVAWTDEHYARAATGRAPLTDADRRSLGADADRIPLFS</sequence>
<comment type="caution">
    <text evidence="2">The sequence shown here is derived from an EMBL/GenBank/DDBJ whole genome shotgun (WGS) entry which is preliminary data.</text>
</comment>
<evidence type="ECO:0000313" key="2">
    <source>
        <dbReference type="EMBL" id="MDT7842158.1"/>
    </source>
</evidence>
<dbReference type="RefSeq" id="WP_314201503.1">
    <property type="nucleotide sequence ID" value="NZ_JAVTLL010000009.1"/>
</dbReference>
<keyword evidence="2" id="KW-0413">Isomerase</keyword>
<dbReference type="InterPro" id="IPR024344">
    <property type="entry name" value="MDMPI_metal-binding"/>
</dbReference>
<reference evidence="3" key="1">
    <citation type="submission" date="2023-07" db="EMBL/GenBank/DDBJ databases">
        <title>Draft genome sequence of the endophytic actinobacterium Streptomyces justiciae WPN32, a potential antibiotic producer.</title>
        <authorList>
            <person name="Yasawong M."/>
            <person name="Pana W."/>
            <person name="Ganta P."/>
            <person name="Santapan N."/>
            <person name="Songngamsuk T."/>
            <person name="Phatcharaharikarn M."/>
            <person name="Kerdtoob S."/>
            <person name="Nantapong N."/>
        </authorList>
    </citation>
    <scope>NUCLEOTIDE SEQUENCE [LARGE SCALE GENOMIC DNA]</scope>
    <source>
        <strain evidence="3">WPN32</strain>
    </source>
</reference>
<keyword evidence="3" id="KW-1185">Reference proteome</keyword>